<comment type="caution">
    <text evidence="3">The sequence shown here is derived from an EMBL/GenBank/DDBJ whole genome shotgun (WGS) entry which is preliminary data.</text>
</comment>
<keyword evidence="2" id="KW-0472">Membrane</keyword>
<keyword evidence="2" id="KW-0812">Transmembrane</keyword>
<dbReference type="AlphaFoldDB" id="A0A9K3P4J2"/>
<dbReference type="InterPro" id="IPR018456">
    <property type="entry name" value="PTR2_symporter_CS"/>
</dbReference>
<dbReference type="PROSITE" id="PS01022">
    <property type="entry name" value="PTR2_1"/>
    <property type="match status" value="1"/>
</dbReference>
<evidence type="ECO:0000313" key="4">
    <source>
        <dbReference type="Proteomes" id="UP000215914"/>
    </source>
</evidence>
<dbReference type="GO" id="GO:0022857">
    <property type="term" value="F:transmembrane transporter activity"/>
    <property type="evidence" value="ECO:0007669"/>
    <property type="project" value="InterPro"/>
</dbReference>
<feature type="transmembrane region" description="Helical" evidence="2">
    <location>
        <begin position="61"/>
        <end position="85"/>
    </location>
</feature>
<dbReference type="Proteomes" id="UP000215914">
    <property type="component" value="Unassembled WGS sequence"/>
</dbReference>
<dbReference type="GO" id="GO:0006857">
    <property type="term" value="P:oligopeptide transport"/>
    <property type="evidence" value="ECO:0007669"/>
    <property type="project" value="InterPro"/>
</dbReference>
<dbReference type="Gramene" id="mRNA:HanXRQr2_Chr01g0041971">
    <property type="protein sequence ID" value="CDS:HanXRQr2_Chr01g0041971.1"/>
    <property type="gene ID" value="HanXRQr2_Chr01g0041971"/>
</dbReference>
<dbReference type="InterPro" id="IPR036259">
    <property type="entry name" value="MFS_trans_sf"/>
</dbReference>
<comment type="similarity">
    <text evidence="1">Belongs to the major facilitator superfamily. Phosphate:H(+) symporter (TC 2.A.1.9) family.</text>
</comment>
<dbReference type="Gene3D" id="1.20.1250.20">
    <property type="entry name" value="MFS general substrate transporter like domains"/>
    <property type="match status" value="1"/>
</dbReference>
<dbReference type="SUPFAM" id="SSF103473">
    <property type="entry name" value="MFS general substrate transporter"/>
    <property type="match status" value="1"/>
</dbReference>
<sequence length="126" mass="13799">MAGLTLAAGGWSNNIIVYLISEFNIKSIDAAQIANIVNGCMALSPILGAILSDSYLGSFKVITVSSLVSMVGILVLTLTSTLDLLRPTPCEKMTRVLARDRQKPKLESCTRSWLFRPWVWQVQGSR</sequence>
<evidence type="ECO:0000256" key="2">
    <source>
        <dbReference type="SAM" id="Phobius"/>
    </source>
</evidence>
<proteinExistence type="inferred from homology"/>
<dbReference type="EMBL" id="MNCJ02000316">
    <property type="protein sequence ID" value="KAF5823776.1"/>
    <property type="molecule type" value="Genomic_DNA"/>
</dbReference>
<keyword evidence="4" id="KW-1185">Reference proteome</keyword>
<gene>
    <name evidence="3" type="ORF">HanXRQr2_Chr01g0041971</name>
</gene>
<accession>A0A9K3P4J2</accession>
<evidence type="ECO:0000256" key="1">
    <source>
        <dbReference type="ARBA" id="ARBA00044504"/>
    </source>
</evidence>
<dbReference type="PANTHER" id="PTHR11654">
    <property type="entry name" value="OLIGOPEPTIDE TRANSPORTER-RELATED"/>
    <property type="match status" value="1"/>
</dbReference>
<name>A0A9K3P4J2_HELAN</name>
<keyword evidence="2" id="KW-1133">Transmembrane helix</keyword>
<protein>
    <submittedName>
        <fullName evidence="3">Nitrate-transporting ATPase</fullName>
    </submittedName>
</protein>
<reference evidence="3" key="2">
    <citation type="submission" date="2020-06" db="EMBL/GenBank/DDBJ databases">
        <title>Helianthus annuus Genome sequencing and assembly Release 2.</title>
        <authorList>
            <person name="Gouzy J."/>
            <person name="Langlade N."/>
            <person name="Munos S."/>
        </authorList>
    </citation>
    <scope>NUCLEOTIDE SEQUENCE</scope>
    <source>
        <tissue evidence="3">Leaves</tissue>
    </source>
</reference>
<dbReference type="GO" id="GO:0016020">
    <property type="term" value="C:membrane"/>
    <property type="evidence" value="ECO:0007669"/>
    <property type="project" value="InterPro"/>
</dbReference>
<organism evidence="3 4">
    <name type="scientific">Helianthus annuus</name>
    <name type="common">Common sunflower</name>
    <dbReference type="NCBI Taxonomy" id="4232"/>
    <lineage>
        <taxon>Eukaryota</taxon>
        <taxon>Viridiplantae</taxon>
        <taxon>Streptophyta</taxon>
        <taxon>Embryophyta</taxon>
        <taxon>Tracheophyta</taxon>
        <taxon>Spermatophyta</taxon>
        <taxon>Magnoliopsida</taxon>
        <taxon>eudicotyledons</taxon>
        <taxon>Gunneridae</taxon>
        <taxon>Pentapetalae</taxon>
        <taxon>asterids</taxon>
        <taxon>campanulids</taxon>
        <taxon>Asterales</taxon>
        <taxon>Asteraceae</taxon>
        <taxon>Asteroideae</taxon>
        <taxon>Heliantheae alliance</taxon>
        <taxon>Heliantheae</taxon>
        <taxon>Helianthus</taxon>
    </lineage>
</organism>
<evidence type="ECO:0000313" key="3">
    <source>
        <dbReference type="EMBL" id="KAF5823776.1"/>
    </source>
</evidence>
<reference evidence="3" key="1">
    <citation type="journal article" date="2017" name="Nature">
        <title>The sunflower genome provides insights into oil metabolism, flowering and Asterid evolution.</title>
        <authorList>
            <person name="Badouin H."/>
            <person name="Gouzy J."/>
            <person name="Grassa C.J."/>
            <person name="Murat F."/>
            <person name="Staton S.E."/>
            <person name="Cottret L."/>
            <person name="Lelandais-Briere C."/>
            <person name="Owens G.L."/>
            <person name="Carrere S."/>
            <person name="Mayjonade B."/>
            <person name="Legrand L."/>
            <person name="Gill N."/>
            <person name="Kane N.C."/>
            <person name="Bowers J.E."/>
            <person name="Hubner S."/>
            <person name="Bellec A."/>
            <person name="Berard A."/>
            <person name="Berges H."/>
            <person name="Blanchet N."/>
            <person name="Boniface M.C."/>
            <person name="Brunel D."/>
            <person name="Catrice O."/>
            <person name="Chaidir N."/>
            <person name="Claudel C."/>
            <person name="Donnadieu C."/>
            <person name="Faraut T."/>
            <person name="Fievet G."/>
            <person name="Helmstetter N."/>
            <person name="King M."/>
            <person name="Knapp S.J."/>
            <person name="Lai Z."/>
            <person name="Le Paslier M.C."/>
            <person name="Lippi Y."/>
            <person name="Lorenzon L."/>
            <person name="Mandel J.R."/>
            <person name="Marage G."/>
            <person name="Marchand G."/>
            <person name="Marquand E."/>
            <person name="Bret-Mestries E."/>
            <person name="Morien E."/>
            <person name="Nambeesan S."/>
            <person name="Nguyen T."/>
            <person name="Pegot-Espagnet P."/>
            <person name="Pouilly N."/>
            <person name="Raftis F."/>
            <person name="Sallet E."/>
            <person name="Schiex T."/>
            <person name="Thomas J."/>
            <person name="Vandecasteele C."/>
            <person name="Vares D."/>
            <person name="Vear F."/>
            <person name="Vautrin S."/>
            <person name="Crespi M."/>
            <person name="Mangin B."/>
            <person name="Burke J.M."/>
            <person name="Salse J."/>
            <person name="Munos S."/>
            <person name="Vincourt P."/>
            <person name="Rieseberg L.H."/>
            <person name="Langlade N.B."/>
        </authorList>
    </citation>
    <scope>NUCLEOTIDE SEQUENCE</scope>
    <source>
        <tissue evidence="3">Leaves</tissue>
    </source>
</reference>